<dbReference type="EMBL" id="JACASF010000015">
    <property type="protein sequence ID" value="KAF6429618.1"/>
    <property type="molecule type" value="Genomic_DNA"/>
</dbReference>
<keyword evidence="3" id="KW-1185">Reference proteome</keyword>
<dbReference type="Proteomes" id="UP000550707">
    <property type="component" value="Unassembled WGS sequence"/>
</dbReference>
<sequence length="125" mass="13841">MRLVSGVWGVQQRFMRQLARGMELGGRAPPGIMLCKSMEASSSSVWGAKNWGLRKIKGGDAGNLEKILEQWKVLNCQGPCRISDSQLQNYISRPEAPGVERERLQKDPARPGSRLGPARPWLGRG</sequence>
<protein>
    <submittedName>
        <fullName evidence="2">Uncharacterized protein</fullName>
    </submittedName>
</protein>
<feature type="compositionally biased region" description="Basic and acidic residues" evidence="1">
    <location>
        <begin position="98"/>
        <end position="109"/>
    </location>
</feature>
<evidence type="ECO:0000256" key="1">
    <source>
        <dbReference type="SAM" id="MobiDB-lite"/>
    </source>
</evidence>
<feature type="region of interest" description="Disordered" evidence="1">
    <location>
        <begin position="91"/>
        <end position="125"/>
    </location>
</feature>
<comment type="caution">
    <text evidence="2">The sequence shown here is derived from an EMBL/GenBank/DDBJ whole genome shotgun (WGS) entry which is preliminary data.</text>
</comment>
<accession>A0A7J8E2C7</accession>
<gene>
    <name evidence="2" type="ORF">HJG59_008983</name>
</gene>
<organism evidence="2 3">
    <name type="scientific">Molossus molossus</name>
    <name type="common">Pallas' mastiff bat</name>
    <name type="synonym">Vespertilio molossus</name>
    <dbReference type="NCBI Taxonomy" id="27622"/>
    <lineage>
        <taxon>Eukaryota</taxon>
        <taxon>Metazoa</taxon>
        <taxon>Chordata</taxon>
        <taxon>Craniata</taxon>
        <taxon>Vertebrata</taxon>
        <taxon>Euteleostomi</taxon>
        <taxon>Mammalia</taxon>
        <taxon>Eutheria</taxon>
        <taxon>Laurasiatheria</taxon>
        <taxon>Chiroptera</taxon>
        <taxon>Yangochiroptera</taxon>
        <taxon>Molossidae</taxon>
        <taxon>Molossus</taxon>
    </lineage>
</organism>
<name>A0A7J8E2C7_MOLMO</name>
<reference evidence="2 3" key="1">
    <citation type="journal article" date="2020" name="Nature">
        <title>Six reference-quality genomes reveal evolution of bat adaptations.</title>
        <authorList>
            <person name="Jebb D."/>
            <person name="Huang Z."/>
            <person name="Pippel M."/>
            <person name="Hughes G.M."/>
            <person name="Lavrichenko K."/>
            <person name="Devanna P."/>
            <person name="Winkler S."/>
            <person name="Jermiin L.S."/>
            <person name="Skirmuntt E.C."/>
            <person name="Katzourakis A."/>
            <person name="Burkitt-Gray L."/>
            <person name="Ray D.A."/>
            <person name="Sullivan K.A.M."/>
            <person name="Roscito J.G."/>
            <person name="Kirilenko B.M."/>
            <person name="Davalos L.M."/>
            <person name="Corthals A.P."/>
            <person name="Power M.L."/>
            <person name="Jones G."/>
            <person name="Ransome R.D."/>
            <person name="Dechmann D.K.N."/>
            <person name="Locatelli A.G."/>
            <person name="Puechmaille S.J."/>
            <person name="Fedrigo O."/>
            <person name="Jarvis E.D."/>
            <person name="Hiller M."/>
            <person name="Vernes S.C."/>
            <person name="Myers E.W."/>
            <person name="Teeling E.C."/>
        </authorList>
    </citation>
    <scope>NUCLEOTIDE SEQUENCE [LARGE SCALE GENOMIC DNA]</scope>
    <source>
        <strain evidence="2">MMolMol1</strain>
        <tissue evidence="2">Muscle</tissue>
    </source>
</reference>
<dbReference type="AlphaFoldDB" id="A0A7J8E2C7"/>
<evidence type="ECO:0000313" key="2">
    <source>
        <dbReference type="EMBL" id="KAF6429618.1"/>
    </source>
</evidence>
<proteinExistence type="predicted"/>
<dbReference type="InParanoid" id="A0A7J8E2C7"/>
<evidence type="ECO:0000313" key="3">
    <source>
        <dbReference type="Proteomes" id="UP000550707"/>
    </source>
</evidence>